<proteinExistence type="predicted"/>
<evidence type="ECO:0000313" key="1">
    <source>
        <dbReference type="EMBL" id="QTB61499.1"/>
    </source>
</evidence>
<sequence>MDSDDLSFLPLKVIHVGANGKRTYDPEGKRCLIELCRARPRKVSISRMALQAGVNANQLRKLVRGADAKKVVAATRSEPPMPAFVPVVTIDTPPVAAPTTIPAHREVASAAAPARARLSARLPNGVVIDLECSVQDAPRVKAMIVALGGS</sequence>
<dbReference type="AlphaFoldDB" id="A0A8A4FMM7"/>
<name>A0A8A4FMM7_BURPE</name>
<dbReference type="EMBL" id="CP071754">
    <property type="protein sequence ID" value="QTB61499.1"/>
    <property type="molecule type" value="Genomic_DNA"/>
</dbReference>
<accession>A0A8A4FMM7</accession>
<gene>
    <name evidence="1" type="ORF">J3D99_27125</name>
</gene>
<reference evidence="1" key="1">
    <citation type="submission" date="2021-03" db="EMBL/GenBank/DDBJ databases">
        <title>Complete genome of Burkholderia pseudomallei_VBP364.</title>
        <authorList>
            <person name="Balaji V."/>
            <person name="Yamuna B."/>
            <person name="Monisha P."/>
        </authorList>
    </citation>
    <scope>NUCLEOTIDE SEQUENCE</scope>
    <source>
        <strain evidence="1">VBP364</strain>
    </source>
</reference>
<protein>
    <submittedName>
        <fullName evidence="1">IS66 family insertion sequence element accessory protein TnpB</fullName>
    </submittedName>
</protein>
<dbReference type="RefSeq" id="WP_207418399.1">
    <property type="nucleotide sequence ID" value="NZ_CP071762.1"/>
</dbReference>
<organism evidence="1">
    <name type="scientific">Burkholderia pseudomallei</name>
    <name type="common">Pseudomonas pseudomallei</name>
    <dbReference type="NCBI Taxonomy" id="28450"/>
    <lineage>
        <taxon>Bacteria</taxon>
        <taxon>Pseudomonadati</taxon>
        <taxon>Pseudomonadota</taxon>
        <taxon>Betaproteobacteria</taxon>
        <taxon>Burkholderiales</taxon>
        <taxon>Burkholderiaceae</taxon>
        <taxon>Burkholderia</taxon>
        <taxon>pseudomallei group</taxon>
    </lineage>
</organism>